<dbReference type="Pfam" id="PF00161">
    <property type="entry name" value="RIP"/>
    <property type="match status" value="1"/>
</dbReference>
<organism evidence="1 2">
    <name type="scientific">Cuscuta australis</name>
    <dbReference type="NCBI Taxonomy" id="267555"/>
    <lineage>
        <taxon>Eukaryota</taxon>
        <taxon>Viridiplantae</taxon>
        <taxon>Streptophyta</taxon>
        <taxon>Embryophyta</taxon>
        <taxon>Tracheophyta</taxon>
        <taxon>Spermatophyta</taxon>
        <taxon>Magnoliopsida</taxon>
        <taxon>eudicotyledons</taxon>
        <taxon>Gunneridae</taxon>
        <taxon>Pentapetalae</taxon>
        <taxon>asterids</taxon>
        <taxon>lamiids</taxon>
        <taxon>Solanales</taxon>
        <taxon>Convolvulaceae</taxon>
        <taxon>Cuscuteae</taxon>
        <taxon>Cuscuta</taxon>
        <taxon>Cuscuta subgen. Grammica</taxon>
        <taxon>Cuscuta sect. Cleistogrammica</taxon>
    </lineage>
</organism>
<reference evidence="1 2" key="1">
    <citation type="submission" date="2018-06" db="EMBL/GenBank/DDBJ databases">
        <title>The Genome of Cuscuta australis (Dodder) Provides Insight into the Evolution of Plant Parasitism.</title>
        <authorList>
            <person name="Liu H."/>
        </authorList>
    </citation>
    <scope>NUCLEOTIDE SEQUENCE [LARGE SCALE GENOMIC DNA]</scope>
    <source>
        <strain evidence="2">cv. Yunnan</strain>
        <tissue evidence="1">Vines</tissue>
    </source>
</reference>
<dbReference type="InterPro" id="IPR001574">
    <property type="entry name" value="Ribosome_inactivat_prot"/>
</dbReference>
<dbReference type="EMBL" id="NQVE01000135">
    <property type="protein sequence ID" value="RAL45251.1"/>
    <property type="molecule type" value="Genomic_DNA"/>
</dbReference>
<gene>
    <name evidence="1" type="ORF">DM860_014661</name>
</gene>
<dbReference type="SUPFAM" id="SSF56371">
    <property type="entry name" value="Ribosome inactivating proteins (RIP)"/>
    <property type="match status" value="1"/>
</dbReference>
<comment type="caution">
    <text evidence="1">The sequence shown here is derived from an EMBL/GenBank/DDBJ whole genome shotgun (WGS) entry which is preliminary data.</text>
</comment>
<dbReference type="GO" id="GO:0017148">
    <property type="term" value="P:negative regulation of translation"/>
    <property type="evidence" value="ECO:0007669"/>
    <property type="project" value="InterPro"/>
</dbReference>
<dbReference type="InterPro" id="IPR036041">
    <property type="entry name" value="Ribosome-inact_prot_sf"/>
</dbReference>
<evidence type="ECO:0000313" key="1">
    <source>
        <dbReference type="EMBL" id="RAL45251.1"/>
    </source>
</evidence>
<proteinExistence type="predicted"/>
<protein>
    <submittedName>
        <fullName evidence="1">Uncharacterized protein</fullName>
    </submittedName>
</protein>
<evidence type="ECO:0000313" key="2">
    <source>
        <dbReference type="Proteomes" id="UP000249390"/>
    </source>
</evidence>
<accession>A0A328DM25</accession>
<keyword evidence="2" id="KW-1185">Reference proteome</keyword>
<dbReference type="AlphaFoldDB" id="A0A328DM25"/>
<name>A0A328DM25_9ASTE</name>
<sequence length="154" mass="17646">MDYPTLRLLSPDTMLGGPEHIAQSMERLWEVDGGDPRMRGSEKRIITKHLLTIITSFPESLRFNHILEHVAGFFSLVDPEPLAAPKWILNIVRCWGKISWLVLKYKDSNEEEAVTEKDKTKEFTVYEGGKKIELMKAGEISPNIPIDETPNQQR</sequence>
<dbReference type="GO" id="GO:0030598">
    <property type="term" value="F:rRNA N-glycosylase activity"/>
    <property type="evidence" value="ECO:0007669"/>
    <property type="project" value="InterPro"/>
</dbReference>
<dbReference type="Proteomes" id="UP000249390">
    <property type="component" value="Unassembled WGS sequence"/>
</dbReference>